<feature type="compositionally biased region" description="Polar residues" evidence="1">
    <location>
        <begin position="34"/>
        <end position="50"/>
    </location>
</feature>
<evidence type="ECO:0000313" key="4">
    <source>
        <dbReference type="Proteomes" id="UP000265515"/>
    </source>
</evidence>
<dbReference type="Gramene" id="GBG85238">
    <property type="protein sequence ID" value="GBG85238"/>
    <property type="gene ID" value="CBR_g39804"/>
</dbReference>
<feature type="region of interest" description="Disordered" evidence="1">
    <location>
        <begin position="168"/>
        <end position="195"/>
    </location>
</feature>
<gene>
    <name evidence="3" type="ORF">CBR_g39804</name>
</gene>
<accession>A0A388LSD1</accession>
<feature type="compositionally biased region" description="Polar residues" evidence="1">
    <location>
        <begin position="105"/>
        <end position="116"/>
    </location>
</feature>
<evidence type="ECO:0000256" key="1">
    <source>
        <dbReference type="SAM" id="MobiDB-lite"/>
    </source>
</evidence>
<dbReference type="OrthoDB" id="2014147at2759"/>
<sequence length="577" mass="64956">MDKQGGGNAEESPRNEVKVPWRSRRCEERKAAGESTTDCSWNPQSSSPDSPISHRRRTDFLSPTRRTRGDADDRQRESSAAAAAAGGGGGGGGGGRGGFRRWQPPHTSYGRQSYGTPNLRRWLTPCALVSGRRPVLFYSKDHEYVTIPTVTLIEGEREFFMTSTAPSRRHSMYNSTTGTSTGGGSSGESELPGRLRPLTSAGVRVFMDHNDATEPVTSTVNMLSGQDNVPVSGVDQAQVLLRLIPYTGVRYRHLSGVKLYSVELESVQWGTATWTDNAGADGRVRTESNTRRREREKRRRGGGEERGRKGEEKEEKREEEEEEGKTVSRMRRRFKKYDMKNRRNRSSALRYDPTGFTWHAYQEHQGPKSFDVSTAGKQEIDLLKCTYQPEEVSPGHFQLKVKKVRSMPSRHLIVDVIRVGREHDIRIILETLTILKPFPLMEEIAASAVIDESSPGGLRWAKQTWEEHHSSKGRMTYKLNNFRHSKVEKLLSSRMLLELENGSAGWAAPNGQGVRESDEADLRGNRWNKELKDHILRTDWDAVEQGLRPSDGITTIFEELKEAISWSWGVEDSTGHC</sequence>
<organism evidence="3 4">
    <name type="scientific">Chara braunii</name>
    <name type="common">Braun's stonewort</name>
    <dbReference type="NCBI Taxonomy" id="69332"/>
    <lineage>
        <taxon>Eukaryota</taxon>
        <taxon>Viridiplantae</taxon>
        <taxon>Streptophyta</taxon>
        <taxon>Charophyceae</taxon>
        <taxon>Charales</taxon>
        <taxon>Characeae</taxon>
        <taxon>Chara</taxon>
    </lineage>
</organism>
<feature type="region of interest" description="Disordered" evidence="1">
    <location>
        <begin position="1"/>
        <end position="116"/>
    </location>
</feature>
<feature type="compositionally biased region" description="Basic and acidic residues" evidence="1">
    <location>
        <begin position="282"/>
        <end position="293"/>
    </location>
</feature>
<dbReference type="EMBL" id="BFEA01000510">
    <property type="protein sequence ID" value="GBG85238.1"/>
    <property type="molecule type" value="Genomic_DNA"/>
</dbReference>
<proteinExistence type="predicted"/>
<evidence type="ECO:0000259" key="2">
    <source>
        <dbReference type="Pfam" id="PF25475"/>
    </source>
</evidence>
<feature type="domain" description="DUF7903" evidence="2">
    <location>
        <begin position="392"/>
        <end position="499"/>
    </location>
</feature>
<dbReference type="AlphaFoldDB" id="A0A388LSD1"/>
<keyword evidence="4" id="KW-1185">Reference proteome</keyword>
<reference evidence="3 4" key="1">
    <citation type="journal article" date="2018" name="Cell">
        <title>The Chara Genome: Secondary Complexity and Implications for Plant Terrestrialization.</title>
        <authorList>
            <person name="Nishiyama T."/>
            <person name="Sakayama H."/>
            <person name="Vries J.D."/>
            <person name="Buschmann H."/>
            <person name="Saint-Marcoux D."/>
            <person name="Ullrich K.K."/>
            <person name="Haas F.B."/>
            <person name="Vanderstraeten L."/>
            <person name="Becker D."/>
            <person name="Lang D."/>
            <person name="Vosolsobe S."/>
            <person name="Rombauts S."/>
            <person name="Wilhelmsson P.K.I."/>
            <person name="Janitza P."/>
            <person name="Kern R."/>
            <person name="Heyl A."/>
            <person name="Rumpler F."/>
            <person name="Villalobos L.I.A.C."/>
            <person name="Clay J.M."/>
            <person name="Skokan R."/>
            <person name="Toyoda A."/>
            <person name="Suzuki Y."/>
            <person name="Kagoshima H."/>
            <person name="Schijlen E."/>
            <person name="Tajeshwar N."/>
            <person name="Catarino B."/>
            <person name="Hetherington A.J."/>
            <person name="Saltykova A."/>
            <person name="Bonnot C."/>
            <person name="Breuninger H."/>
            <person name="Symeonidi A."/>
            <person name="Radhakrishnan G.V."/>
            <person name="Van Nieuwerburgh F."/>
            <person name="Deforce D."/>
            <person name="Chang C."/>
            <person name="Karol K.G."/>
            <person name="Hedrich R."/>
            <person name="Ulvskov P."/>
            <person name="Glockner G."/>
            <person name="Delwiche C.F."/>
            <person name="Petrasek J."/>
            <person name="Van de Peer Y."/>
            <person name="Friml J."/>
            <person name="Beilby M."/>
            <person name="Dolan L."/>
            <person name="Kohara Y."/>
            <person name="Sugano S."/>
            <person name="Fujiyama A."/>
            <person name="Delaux P.-M."/>
            <person name="Quint M."/>
            <person name="TheiBen G."/>
            <person name="Hagemann M."/>
            <person name="Harholt J."/>
            <person name="Dunand C."/>
            <person name="Zachgo S."/>
            <person name="Langdale J."/>
            <person name="Maumus F."/>
            <person name="Straeten D.V.D."/>
            <person name="Gould S.B."/>
            <person name="Rensing S.A."/>
        </authorList>
    </citation>
    <scope>NUCLEOTIDE SEQUENCE [LARGE SCALE GENOMIC DNA]</scope>
    <source>
        <strain evidence="3 4">S276</strain>
    </source>
</reference>
<dbReference type="Pfam" id="PF25475">
    <property type="entry name" value="DUF7903"/>
    <property type="match status" value="1"/>
</dbReference>
<evidence type="ECO:0000313" key="3">
    <source>
        <dbReference type="EMBL" id="GBG85238.1"/>
    </source>
</evidence>
<protein>
    <recommendedName>
        <fullName evidence="2">DUF7903 domain-containing protein</fullName>
    </recommendedName>
</protein>
<feature type="compositionally biased region" description="Basic and acidic residues" evidence="1">
    <location>
        <begin position="67"/>
        <end position="77"/>
    </location>
</feature>
<feature type="compositionally biased region" description="Basic and acidic residues" evidence="1">
    <location>
        <begin position="11"/>
        <end position="32"/>
    </location>
</feature>
<dbReference type="InterPro" id="IPR057225">
    <property type="entry name" value="DUF7903"/>
</dbReference>
<dbReference type="Proteomes" id="UP000265515">
    <property type="component" value="Unassembled WGS sequence"/>
</dbReference>
<feature type="compositionally biased region" description="Gly residues" evidence="1">
    <location>
        <begin position="85"/>
        <end position="97"/>
    </location>
</feature>
<comment type="caution">
    <text evidence="3">The sequence shown here is derived from an EMBL/GenBank/DDBJ whole genome shotgun (WGS) entry which is preliminary data.</text>
</comment>
<name>A0A388LSD1_CHABU</name>
<feature type="compositionally biased region" description="Basic and acidic residues" evidence="1">
    <location>
        <begin position="301"/>
        <end position="316"/>
    </location>
</feature>
<feature type="region of interest" description="Disordered" evidence="1">
    <location>
        <begin position="274"/>
        <end position="329"/>
    </location>
</feature>